<dbReference type="Proteomes" id="UP000298030">
    <property type="component" value="Unassembled WGS sequence"/>
</dbReference>
<dbReference type="EMBL" id="QPFP01000001">
    <property type="protein sequence ID" value="TEB39504.1"/>
    <property type="molecule type" value="Genomic_DNA"/>
</dbReference>
<name>A0A4Y7TZT1_COPMI</name>
<comment type="caution">
    <text evidence="1">The sequence shown here is derived from an EMBL/GenBank/DDBJ whole genome shotgun (WGS) entry which is preliminary data.</text>
</comment>
<reference evidence="1 2" key="1">
    <citation type="journal article" date="2019" name="Nat. Ecol. Evol.">
        <title>Megaphylogeny resolves global patterns of mushroom evolution.</title>
        <authorList>
            <person name="Varga T."/>
            <person name="Krizsan K."/>
            <person name="Foldi C."/>
            <person name="Dima B."/>
            <person name="Sanchez-Garcia M."/>
            <person name="Sanchez-Ramirez S."/>
            <person name="Szollosi G.J."/>
            <person name="Szarkandi J.G."/>
            <person name="Papp V."/>
            <person name="Albert L."/>
            <person name="Andreopoulos W."/>
            <person name="Angelini C."/>
            <person name="Antonin V."/>
            <person name="Barry K.W."/>
            <person name="Bougher N.L."/>
            <person name="Buchanan P."/>
            <person name="Buyck B."/>
            <person name="Bense V."/>
            <person name="Catcheside P."/>
            <person name="Chovatia M."/>
            <person name="Cooper J."/>
            <person name="Damon W."/>
            <person name="Desjardin D."/>
            <person name="Finy P."/>
            <person name="Geml J."/>
            <person name="Haridas S."/>
            <person name="Hughes K."/>
            <person name="Justo A."/>
            <person name="Karasinski D."/>
            <person name="Kautmanova I."/>
            <person name="Kiss B."/>
            <person name="Kocsube S."/>
            <person name="Kotiranta H."/>
            <person name="LaButti K.M."/>
            <person name="Lechner B.E."/>
            <person name="Liimatainen K."/>
            <person name="Lipzen A."/>
            <person name="Lukacs Z."/>
            <person name="Mihaltcheva S."/>
            <person name="Morgado L.N."/>
            <person name="Niskanen T."/>
            <person name="Noordeloos M.E."/>
            <person name="Ohm R.A."/>
            <person name="Ortiz-Santana B."/>
            <person name="Ovrebo C."/>
            <person name="Racz N."/>
            <person name="Riley R."/>
            <person name="Savchenko A."/>
            <person name="Shiryaev A."/>
            <person name="Soop K."/>
            <person name="Spirin V."/>
            <person name="Szebenyi C."/>
            <person name="Tomsovsky M."/>
            <person name="Tulloss R.E."/>
            <person name="Uehling J."/>
            <person name="Grigoriev I.V."/>
            <person name="Vagvolgyi C."/>
            <person name="Papp T."/>
            <person name="Martin F.M."/>
            <person name="Miettinen O."/>
            <person name="Hibbett D.S."/>
            <person name="Nagy L.G."/>
        </authorList>
    </citation>
    <scope>NUCLEOTIDE SEQUENCE [LARGE SCALE GENOMIC DNA]</scope>
    <source>
        <strain evidence="1 2">FP101781</strain>
    </source>
</reference>
<proteinExistence type="predicted"/>
<evidence type="ECO:0000313" key="2">
    <source>
        <dbReference type="Proteomes" id="UP000298030"/>
    </source>
</evidence>
<evidence type="ECO:0008006" key="3">
    <source>
        <dbReference type="Google" id="ProtNLM"/>
    </source>
</evidence>
<protein>
    <recommendedName>
        <fullName evidence="3">F-box domain-containing protein</fullName>
    </recommendedName>
</protein>
<sequence length="368" mass="40874">MPLQELPAETIAQIIGELKDDRKSQLQASALNRIWLAQGRRCLFLELSAKLLLKNEDDFIHLSLEGLTTITNEGALAIQKLESYIRVSHSLTLTLGEGAIPLPIAGALKEWGRHISQAAIFGGKHEPPTFFDVLSLLPKLESLELRDVEFATVIIPQGPMAQLAFPSTLTTLSIIGGASPFRLFESQVLPGGGFCNITTLAVQTRFRSGNIGMVEMLRSLPRLSSVGTVKLRPIYDPRYRDLERDMWNIFTCPFPPILRIHGPKCLEIDFSAFPSRWALDCLSMCALYLPSRQEGIVVDIRVPRSLDLWEDQGPVTQLEQLLQFAVYDNLSARGPPKSSIIIRDFPAFLPERIGTSIVEALVDRGCAE</sequence>
<evidence type="ECO:0000313" key="1">
    <source>
        <dbReference type="EMBL" id="TEB39504.1"/>
    </source>
</evidence>
<gene>
    <name evidence="1" type="ORF">FA13DRAFT_1703805</name>
</gene>
<dbReference type="AlphaFoldDB" id="A0A4Y7TZT1"/>
<accession>A0A4Y7TZT1</accession>
<organism evidence="1 2">
    <name type="scientific">Coprinellus micaceus</name>
    <name type="common">Glistening ink-cap mushroom</name>
    <name type="synonym">Coprinus micaceus</name>
    <dbReference type="NCBI Taxonomy" id="71717"/>
    <lineage>
        <taxon>Eukaryota</taxon>
        <taxon>Fungi</taxon>
        <taxon>Dikarya</taxon>
        <taxon>Basidiomycota</taxon>
        <taxon>Agaricomycotina</taxon>
        <taxon>Agaricomycetes</taxon>
        <taxon>Agaricomycetidae</taxon>
        <taxon>Agaricales</taxon>
        <taxon>Agaricineae</taxon>
        <taxon>Psathyrellaceae</taxon>
        <taxon>Coprinellus</taxon>
    </lineage>
</organism>
<keyword evidence="2" id="KW-1185">Reference proteome</keyword>